<protein>
    <submittedName>
        <fullName evidence="1">Uncharacterized protein</fullName>
    </submittedName>
</protein>
<comment type="caution">
    <text evidence="1">The sequence shown here is derived from an EMBL/GenBank/DDBJ whole genome shotgun (WGS) entry which is preliminary data.</text>
</comment>
<gene>
    <name evidence="1" type="ORF">CCR94_07735</name>
</gene>
<evidence type="ECO:0000313" key="2">
    <source>
        <dbReference type="Proteomes" id="UP000239089"/>
    </source>
</evidence>
<name>A0A2S6NBF9_9HYPH</name>
<dbReference type="OrthoDB" id="1625426at2"/>
<organism evidence="1 2">
    <name type="scientific">Rhodoblastus sphagnicola</name>
    <dbReference type="NCBI Taxonomy" id="333368"/>
    <lineage>
        <taxon>Bacteria</taxon>
        <taxon>Pseudomonadati</taxon>
        <taxon>Pseudomonadota</taxon>
        <taxon>Alphaproteobacteria</taxon>
        <taxon>Hyphomicrobiales</taxon>
        <taxon>Rhodoblastaceae</taxon>
        <taxon>Rhodoblastus</taxon>
    </lineage>
</organism>
<accession>A0A2S6NBF9</accession>
<sequence length="63" mass="7139">MRRLAGDDYGTFRAEKWNMIAWQKPKAARRKLLYALTHLNEAAGGAVVNLILCFRCKETSNGI</sequence>
<keyword evidence="2" id="KW-1185">Reference proteome</keyword>
<evidence type="ECO:0000313" key="1">
    <source>
        <dbReference type="EMBL" id="PPQ31937.1"/>
    </source>
</evidence>
<dbReference type="RefSeq" id="WP_104507300.1">
    <property type="nucleotide sequence ID" value="NZ_JACIGC010000057.1"/>
</dbReference>
<proteinExistence type="predicted"/>
<dbReference type="Proteomes" id="UP000239089">
    <property type="component" value="Unassembled WGS sequence"/>
</dbReference>
<dbReference type="EMBL" id="NHSJ01000047">
    <property type="protein sequence ID" value="PPQ31937.1"/>
    <property type="molecule type" value="Genomic_DNA"/>
</dbReference>
<reference evidence="1 2" key="1">
    <citation type="journal article" date="2018" name="Arch. Microbiol.">
        <title>New insights into the metabolic potential of the phototrophic purple bacterium Rhodopila globiformis DSM 161(T) from its draft genome sequence and evidence for a vanadium-dependent nitrogenase.</title>
        <authorList>
            <person name="Imhoff J.F."/>
            <person name="Rahn T."/>
            <person name="Kunzel S."/>
            <person name="Neulinger S.C."/>
        </authorList>
    </citation>
    <scope>NUCLEOTIDE SEQUENCE [LARGE SCALE GENOMIC DNA]</scope>
    <source>
        <strain evidence="1 2">DSM 16996</strain>
    </source>
</reference>
<dbReference type="AlphaFoldDB" id="A0A2S6NBF9"/>